<protein>
    <submittedName>
        <fullName evidence="2">Uncharacterized protein</fullName>
    </submittedName>
</protein>
<organism evidence="2 3">
    <name type="scientific">Daphnia magna</name>
    <dbReference type="NCBI Taxonomy" id="35525"/>
    <lineage>
        <taxon>Eukaryota</taxon>
        <taxon>Metazoa</taxon>
        <taxon>Ecdysozoa</taxon>
        <taxon>Arthropoda</taxon>
        <taxon>Crustacea</taxon>
        <taxon>Branchiopoda</taxon>
        <taxon>Diplostraca</taxon>
        <taxon>Cladocera</taxon>
        <taxon>Anomopoda</taxon>
        <taxon>Daphniidae</taxon>
        <taxon>Daphnia</taxon>
    </lineage>
</organism>
<dbReference type="AlphaFoldDB" id="A0A164E8X4"/>
<keyword evidence="3" id="KW-1185">Reference proteome</keyword>
<feature type="region of interest" description="Disordered" evidence="1">
    <location>
        <begin position="1"/>
        <end position="62"/>
    </location>
</feature>
<dbReference type="Proteomes" id="UP000076858">
    <property type="component" value="Unassembled WGS sequence"/>
</dbReference>
<sequence length="93" mass="10758">MDRRGDGVRNNRASDRNQGVRHASSRRDSRGREESASGAQIRQQDWRRINADRQRKDPRSVSGIWRLFFVARRPTRTVYGSRADNRGQGKGHP</sequence>
<reference evidence="2 3" key="1">
    <citation type="submission" date="2016-03" db="EMBL/GenBank/DDBJ databases">
        <title>EvidentialGene: Evidence-directed Construction of Genes on Genomes.</title>
        <authorList>
            <person name="Gilbert D.G."/>
            <person name="Choi J.-H."/>
            <person name="Mockaitis K."/>
            <person name="Colbourne J."/>
            <person name="Pfrender M."/>
        </authorList>
    </citation>
    <scope>NUCLEOTIDE SEQUENCE [LARGE SCALE GENOMIC DNA]</scope>
    <source>
        <strain evidence="2 3">Xinb3</strain>
        <tissue evidence="2">Complete organism</tissue>
    </source>
</reference>
<dbReference type="EMBL" id="LRGB01024541">
    <property type="protein sequence ID" value="KZR96553.1"/>
    <property type="molecule type" value="Genomic_DNA"/>
</dbReference>
<name>A0A164E8X4_9CRUS</name>
<feature type="compositionally biased region" description="Basic and acidic residues" evidence="1">
    <location>
        <begin position="1"/>
        <end position="15"/>
    </location>
</feature>
<proteinExistence type="predicted"/>
<gene>
    <name evidence="2" type="ORF">APZ42_009048</name>
</gene>
<evidence type="ECO:0000313" key="3">
    <source>
        <dbReference type="Proteomes" id="UP000076858"/>
    </source>
</evidence>
<accession>A0A164E8X4</accession>
<comment type="caution">
    <text evidence="2">The sequence shown here is derived from an EMBL/GenBank/DDBJ whole genome shotgun (WGS) entry which is preliminary data.</text>
</comment>
<feature type="compositionally biased region" description="Basic and acidic residues" evidence="1">
    <location>
        <begin position="44"/>
        <end position="59"/>
    </location>
</feature>
<evidence type="ECO:0000313" key="2">
    <source>
        <dbReference type="EMBL" id="KZR96553.1"/>
    </source>
</evidence>
<feature type="compositionally biased region" description="Basic and acidic residues" evidence="1">
    <location>
        <begin position="25"/>
        <end position="35"/>
    </location>
</feature>
<evidence type="ECO:0000256" key="1">
    <source>
        <dbReference type="SAM" id="MobiDB-lite"/>
    </source>
</evidence>